<protein>
    <recommendedName>
        <fullName evidence="1">DUF559 domain-containing protein</fullName>
    </recommendedName>
</protein>
<gene>
    <name evidence="2" type="ORF">QO001_005552</name>
</gene>
<reference evidence="2" key="1">
    <citation type="submission" date="2023-07" db="EMBL/GenBank/DDBJ databases">
        <title>Genomic Encyclopedia of Type Strains, Phase IV (KMG-IV): sequencing the most valuable type-strain genomes for metagenomic binning, comparative biology and taxonomic classification.</title>
        <authorList>
            <person name="Goeker M."/>
        </authorList>
    </citation>
    <scope>NUCLEOTIDE SEQUENCE</scope>
    <source>
        <strain evidence="2">DSM 19569</strain>
    </source>
</reference>
<dbReference type="Gene3D" id="3.40.960.10">
    <property type="entry name" value="VSR Endonuclease"/>
    <property type="match status" value="1"/>
</dbReference>
<proteinExistence type="predicted"/>
<evidence type="ECO:0000259" key="1">
    <source>
        <dbReference type="Pfam" id="PF04480"/>
    </source>
</evidence>
<dbReference type="SUPFAM" id="SSF52980">
    <property type="entry name" value="Restriction endonuclease-like"/>
    <property type="match status" value="1"/>
</dbReference>
<dbReference type="Pfam" id="PF04480">
    <property type="entry name" value="DUF559"/>
    <property type="match status" value="1"/>
</dbReference>
<evidence type="ECO:0000313" key="2">
    <source>
        <dbReference type="EMBL" id="MDQ0546600.1"/>
    </source>
</evidence>
<dbReference type="AlphaFoldDB" id="A0AAJ1WZT1"/>
<dbReference type="EMBL" id="JAUSWL010000015">
    <property type="protein sequence ID" value="MDQ0546600.1"/>
    <property type="molecule type" value="Genomic_DNA"/>
</dbReference>
<accession>A0AAJ1WZT1</accession>
<evidence type="ECO:0000313" key="3">
    <source>
        <dbReference type="Proteomes" id="UP001223420"/>
    </source>
</evidence>
<organism evidence="2 3">
    <name type="scientific">Methylobacterium brachiatum</name>
    <dbReference type="NCBI Taxonomy" id="269660"/>
    <lineage>
        <taxon>Bacteria</taxon>
        <taxon>Pseudomonadati</taxon>
        <taxon>Pseudomonadota</taxon>
        <taxon>Alphaproteobacteria</taxon>
        <taxon>Hyphomicrobiales</taxon>
        <taxon>Methylobacteriaceae</taxon>
        <taxon>Methylobacterium</taxon>
    </lineage>
</organism>
<feature type="domain" description="DUF559" evidence="1">
    <location>
        <begin position="261"/>
        <end position="325"/>
    </location>
</feature>
<dbReference type="InterPro" id="IPR011335">
    <property type="entry name" value="Restrct_endonuc-II-like"/>
</dbReference>
<name>A0AAJ1WZT1_9HYPH</name>
<dbReference type="RefSeq" id="WP_230367859.1">
    <property type="nucleotide sequence ID" value="NZ_JAJALK010000016.1"/>
</dbReference>
<dbReference type="InterPro" id="IPR007569">
    <property type="entry name" value="DUF559"/>
</dbReference>
<dbReference type="Proteomes" id="UP001223420">
    <property type="component" value="Unassembled WGS sequence"/>
</dbReference>
<sequence length="337" mass="35998">MPLADEPAPGLPGVSPLPMLPVADLSGRILGLGAGERLVLVGIGLDGIGPYLDASEAAHSLLVLRIAGRRSAAAILDGLLDDLADLTLARWPDWQSPPHAPTAPEPHGPWLKAAAKHAAAGRPPRFRRAARSLELAQLMRAVAPSGLVLVAELDPAAPERAAPVIEVLEWCRRHGTAVAALFPSAPPPVPPYDRALYGAHAVQRPPAPVEARFLAPPSRAHPASAVEKRVEAALRADAELGPLFSGNATVALPRFGTRPRVDLLWAAGRVVVELDGPEHRLDPTFSADRHRDYELLAAGYLVLRITNAQVETDLQRAVEKIRDVVRLRRTSEGAMIR</sequence>
<comment type="caution">
    <text evidence="2">The sequence shown here is derived from an EMBL/GenBank/DDBJ whole genome shotgun (WGS) entry which is preliminary data.</text>
</comment>